<reference evidence="1" key="1">
    <citation type="submission" date="2023-10" db="EMBL/GenBank/DDBJ databases">
        <authorList>
            <person name="Chen Y."/>
            <person name="Shah S."/>
            <person name="Dougan E. K."/>
            <person name="Thang M."/>
            <person name="Chan C."/>
        </authorList>
    </citation>
    <scope>NUCLEOTIDE SEQUENCE [LARGE SCALE GENOMIC DNA]</scope>
</reference>
<comment type="caution">
    <text evidence="1">The sequence shown here is derived from an EMBL/GenBank/DDBJ whole genome shotgun (WGS) entry which is preliminary data.</text>
</comment>
<gene>
    <name evidence="1" type="ORF">PCOR1329_LOCUS62204</name>
</gene>
<keyword evidence="2" id="KW-1185">Reference proteome</keyword>
<protein>
    <submittedName>
        <fullName evidence="1">Uncharacterized protein</fullName>
    </submittedName>
</protein>
<name>A0ABN9W1I6_9DINO</name>
<evidence type="ECO:0000313" key="2">
    <source>
        <dbReference type="Proteomes" id="UP001189429"/>
    </source>
</evidence>
<accession>A0ABN9W1I6</accession>
<sequence>CGGGRPPRRGGAAAPAAARGDVLQRRELEAVAAPRLRRGLRPVPRGRGLRALGDVGLRPERRRGGVGDLGAHVEEPSDVRHLPWGGPGARVHHIGCVAGQCGPPDGL</sequence>
<dbReference type="EMBL" id="CAUYUJ010017847">
    <property type="protein sequence ID" value="CAK0878444.1"/>
    <property type="molecule type" value="Genomic_DNA"/>
</dbReference>
<proteinExistence type="predicted"/>
<feature type="non-terminal residue" evidence="1">
    <location>
        <position position="1"/>
    </location>
</feature>
<organism evidence="1 2">
    <name type="scientific">Prorocentrum cordatum</name>
    <dbReference type="NCBI Taxonomy" id="2364126"/>
    <lineage>
        <taxon>Eukaryota</taxon>
        <taxon>Sar</taxon>
        <taxon>Alveolata</taxon>
        <taxon>Dinophyceae</taxon>
        <taxon>Prorocentrales</taxon>
        <taxon>Prorocentraceae</taxon>
        <taxon>Prorocentrum</taxon>
    </lineage>
</organism>
<dbReference type="Proteomes" id="UP001189429">
    <property type="component" value="Unassembled WGS sequence"/>
</dbReference>
<feature type="non-terminal residue" evidence="1">
    <location>
        <position position="107"/>
    </location>
</feature>
<evidence type="ECO:0000313" key="1">
    <source>
        <dbReference type="EMBL" id="CAK0878444.1"/>
    </source>
</evidence>